<dbReference type="AlphaFoldDB" id="A0A4Y9VRJ9"/>
<reference evidence="2 3" key="1">
    <citation type="submission" date="2018-02" db="EMBL/GenBank/DDBJ databases">
        <title>A novel lanthanide dependent methylotroph, Methylotenera sp. La3113.</title>
        <authorList>
            <person name="Lv H."/>
            <person name="Tani A."/>
        </authorList>
    </citation>
    <scope>NUCLEOTIDE SEQUENCE [LARGE SCALE GENOMIC DNA]</scope>
    <source>
        <strain evidence="2 3">La3113</strain>
    </source>
</reference>
<evidence type="ECO:0000313" key="2">
    <source>
        <dbReference type="EMBL" id="TFW70851.1"/>
    </source>
</evidence>
<dbReference type="PROSITE" id="PS51257">
    <property type="entry name" value="PROKAR_LIPOPROTEIN"/>
    <property type="match status" value="1"/>
</dbReference>
<dbReference type="OrthoDB" id="8610174at2"/>
<evidence type="ECO:0000256" key="1">
    <source>
        <dbReference type="SAM" id="SignalP"/>
    </source>
</evidence>
<keyword evidence="1" id="KW-0732">Signal</keyword>
<keyword evidence="3" id="KW-1185">Reference proteome</keyword>
<organism evidence="2 3">
    <name type="scientific">Methylotenera oryzisoli</name>
    <dbReference type="NCBI Taxonomy" id="2080758"/>
    <lineage>
        <taxon>Bacteria</taxon>
        <taxon>Pseudomonadati</taxon>
        <taxon>Pseudomonadota</taxon>
        <taxon>Betaproteobacteria</taxon>
        <taxon>Nitrosomonadales</taxon>
        <taxon>Methylophilaceae</taxon>
        <taxon>Methylotenera</taxon>
    </lineage>
</organism>
<feature type="chain" id="PRO_5021186518" description="Lipoprotein" evidence="1">
    <location>
        <begin position="21"/>
        <end position="233"/>
    </location>
</feature>
<accession>A0A4Y9VRJ9</accession>
<dbReference type="EMBL" id="PQVH01000011">
    <property type="protein sequence ID" value="TFW70851.1"/>
    <property type="molecule type" value="Genomic_DNA"/>
</dbReference>
<sequence length="233" mass="24795">MKAPVYIYTLSALIAFTATACSTTPLTSKDALRDSILNSHIVVAPIAKPAQLAERTKAQAVGNFVVSSVAGSVAGSAGDARNMQQLQNNMNIGQTFGRELSKALPDSYAVGAGKGADLALAKKLSDYFDNRAPASASVGRELTIAVNAPLWELGYVSFLTSQDYALNYHLQVTLLEQKEGKRQAIKTVSCGSAAKEKMPLENWKAENYKAVDASAAMIVNECFGRFLAEVGLN</sequence>
<proteinExistence type="predicted"/>
<dbReference type="RefSeq" id="WP_135278306.1">
    <property type="nucleotide sequence ID" value="NZ_PQVH01000011.1"/>
</dbReference>
<comment type="caution">
    <text evidence="2">The sequence shown here is derived from an EMBL/GenBank/DDBJ whole genome shotgun (WGS) entry which is preliminary data.</text>
</comment>
<evidence type="ECO:0008006" key="4">
    <source>
        <dbReference type="Google" id="ProtNLM"/>
    </source>
</evidence>
<gene>
    <name evidence="2" type="ORF">C3Y98_09275</name>
</gene>
<protein>
    <recommendedName>
        <fullName evidence="4">Lipoprotein</fullName>
    </recommendedName>
</protein>
<dbReference type="Proteomes" id="UP000297706">
    <property type="component" value="Unassembled WGS sequence"/>
</dbReference>
<name>A0A4Y9VRJ9_9PROT</name>
<evidence type="ECO:0000313" key="3">
    <source>
        <dbReference type="Proteomes" id="UP000297706"/>
    </source>
</evidence>
<feature type="signal peptide" evidence="1">
    <location>
        <begin position="1"/>
        <end position="20"/>
    </location>
</feature>